<name>A0ABQ6PVJ7_9BACT</name>
<feature type="transmembrane region" description="Helical" evidence="1">
    <location>
        <begin position="228"/>
        <end position="249"/>
    </location>
</feature>
<keyword evidence="1" id="KW-0472">Membrane</keyword>
<comment type="caution">
    <text evidence="2">The sequence shown here is derived from an EMBL/GenBank/DDBJ whole genome shotgun (WGS) entry which is preliminary data.</text>
</comment>
<keyword evidence="1" id="KW-0812">Transmembrane</keyword>
<dbReference type="RefSeq" id="WP_338226811.1">
    <property type="nucleotide sequence ID" value="NZ_BTPE01000001.1"/>
</dbReference>
<gene>
    <name evidence="2" type="ORF">Ataiwa_02360</name>
</gene>
<dbReference type="Proteomes" id="UP001307705">
    <property type="component" value="Unassembled WGS sequence"/>
</dbReference>
<reference evidence="2 3" key="1">
    <citation type="submission" date="2023-08" db="EMBL/GenBank/DDBJ databases">
        <title>Draft genome sequence of Algoriphagus taiwanensis.</title>
        <authorList>
            <person name="Takatani N."/>
            <person name="Hosokawa M."/>
            <person name="Sawabe T."/>
        </authorList>
    </citation>
    <scope>NUCLEOTIDE SEQUENCE [LARGE SCALE GENOMIC DNA]</scope>
    <source>
        <strain evidence="2 3">JCM 19755</strain>
    </source>
</reference>
<feature type="transmembrane region" description="Helical" evidence="1">
    <location>
        <begin position="15"/>
        <end position="36"/>
    </location>
</feature>
<organism evidence="2 3">
    <name type="scientific">Algoriphagus taiwanensis</name>
    <dbReference type="NCBI Taxonomy" id="1445656"/>
    <lineage>
        <taxon>Bacteria</taxon>
        <taxon>Pseudomonadati</taxon>
        <taxon>Bacteroidota</taxon>
        <taxon>Cytophagia</taxon>
        <taxon>Cytophagales</taxon>
        <taxon>Cyclobacteriaceae</taxon>
        <taxon>Algoriphagus</taxon>
    </lineage>
</organism>
<feature type="transmembrane region" description="Helical" evidence="1">
    <location>
        <begin position="149"/>
        <end position="168"/>
    </location>
</feature>
<evidence type="ECO:0000313" key="3">
    <source>
        <dbReference type="Proteomes" id="UP001307705"/>
    </source>
</evidence>
<proteinExistence type="predicted"/>
<accession>A0ABQ6PVJ7</accession>
<sequence length="255" mass="28962">MWKTWYTELSRRNGLLAKSGAFCLLLGVFLLFLPLVDPRELLGQSVWMKPAKFFLSISVFFWTMAWIMDEIKNPPWVMKISWAIWTLMLIELIIITYQASQGKISHFNNDTPLDGALFGLMGLAITVNSLVVIWVLIKLWSVKHLPKGYLWGLRLGLLIFLIAGYQGFLMVSLHQHTIGAPDGQEGIPLLGWALNYGDLRIFHFLGIHALQILPLLGWFFFREKPIPLIVLAVLYFVFCLAFLILALMGKGLGLG</sequence>
<keyword evidence="1" id="KW-1133">Transmembrane helix</keyword>
<feature type="transmembrane region" description="Helical" evidence="1">
    <location>
        <begin position="201"/>
        <end position="221"/>
    </location>
</feature>
<protein>
    <submittedName>
        <fullName evidence="2">Uncharacterized protein</fullName>
    </submittedName>
</protein>
<evidence type="ECO:0000256" key="1">
    <source>
        <dbReference type="SAM" id="Phobius"/>
    </source>
</evidence>
<keyword evidence="3" id="KW-1185">Reference proteome</keyword>
<dbReference type="EMBL" id="BTPE01000001">
    <property type="protein sequence ID" value="GMQ31964.1"/>
    <property type="molecule type" value="Genomic_DNA"/>
</dbReference>
<feature type="transmembrane region" description="Helical" evidence="1">
    <location>
        <begin position="51"/>
        <end position="68"/>
    </location>
</feature>
<feature type="transmembrane region" description="Helical" evidence="1">
    <location>
        <begin position="117"/>
        <end position="137"/>
    </location>
</feature>
<evidence type="ECO:0000313" key="2">
    <source>
        <dbReference type="EMBL" id="GMQ31964.1"/>
    </source>
</evidence>
<feature type="transmembrane region" description="Helical" evidence="1">
    <location>
        <begin position="80"/>
        <end position="97"/>
    </location>
</feature>